<proteinExistence type="predicted"/>
<reference evidence="2 3" key="1">
    <citation type="journal article" date="2016" name="Front. Microbiol.">
        <title>Fuerstia marisgermanicae gen. nov., sp. nov., an Unusual Member of the Phylum Planctomycetes from the German Wadden Sea.</title>
        <authorList>
            <person name="Kohn T."/>
            <person name="Heuer A."/>
            <person name="Jogler M."/>
            <person name="Vollmers J."/>
            <person name="Boedeker C."/>
            <person name="Bunk B."/>
            <person name="Rast P."/>
            <person name="Borchert D."/>
            <person name="Glockner I."/>
            <person name="Freese H.M."/>
            <person name="Klenk H.P."/>
            <person name="Overmann J."/>
            <person name="Kaster A.K."/>
            <person name="Rohde M."/>
            <person name="Wiegand S."/>
            <person name="Jogler C."/>
        </authorList>
    </citation>
    <scope>NUCLEOTIDE SEQUENCE [LARGE SCALE GENOMIC DNA]</scope>
    <source>
        <strain evidence="2 3">NH11</strain>
    </source>
</reference>
<dbReference type="InterPro" id="IPR017581">
    <property type="entry name" value="AtpR-like"/>
</dbReference>
<evidence type="ECO:0000256" key="1">
    <source>
        <dbReference type="SAM" id="Phobius"/>
    </source>
</evidence>
<dbReference type="NCBIfam" id="TIGR03165">
    <property type="entry name" value="F1F0_chp_2"/>
    <property type="match status" value="1"/>
</dbReference>
<dbReference type="OrthoDB" id="467414at2"/>
<protein>
    <submittedName>
        <fullName evidence="2">F1/F0 ATPase, Methanosarcina type, subunit 2</fullName>
    </submittedName>
</protein>
<name>A0A1P8WLM4_9PLAN</name>
<dbReference type="AlphaFoldDB" id="A0A1P8WLM4"/>
<keyword evidence="1" id="KW-0472">Membrane</keyword>
<keyword evidence="1" id="KW-0812">Transmembrane</keyword>
<dbReference type="KEGG" id="fmr:Fuma_04600"/>
<evidence type="ECO:0000313" key="3">
    <source>
        <dbReference type="Proteomes" id="UP000187735"/>
    </source>
</evidence>
<keyword evidence="1" id="KW-1133">Transmembrane helix</keyword>
<organism evidence="2 3">
    <name type="scientific">Fuerstiella marisgermanici</name>
    <dbReference type="NCBI Taxonomy" id="1891926"/>
    <lineage>
        <taxon>Bacteria</taxon>
        <taxon>Pseudomonadati</taxon>
        <taxon>Planctomycetota</taxon>
        <taxon>Planctomycetia</taxon>
        <taxon>Planctomycetales</taxon>
        <taxon>Planctomycetaceae</taxon>
        <taxon>Fuerstiella</taxon>
    </lineage>
</organism>
<gene>
    <name evidence="2" type="ORF">Fuma_04600</name>
</gene>
<dbReference type="Pfam" id="PF12966">
    <property type="entry name" value="AtpR"/>
    <property type="match status" value="1"/>
</dbReference>
<feature type="transmembrane region" description="Helical" evidence="1">
    <location>
        <begin position="6"/>
        <end position="28"/>
    </location>
</feature>
<accession>A0A1P8WLM4</accession>
<feature type="transmembrane region" description="Helical" evidence="1">
    <location>
        <begin position="40"/>
        <end position="60"/>
    </location>
</feature>
<evidence type="ECO:0000313" key="2">
    <source>
        <dbReference type="EMBL" id="APZ94949.1"/>
    </source>
</evidence>
<dbReference type="RefSeq" id="WP_077026177.1">
    <property type="nucleotide sequence ID" value="NZ_CP017641.1"/>
</dbReference>
<dbReference type="EMBL" id="CP017641">
    <property type="protein sequence ID" value="APZ94949.1"/>
    <property type="molecule type" value="Genomic_DNA"/>
</dbReference>
<dbReference type="STRING" id="1891926.Fuma_04600"/>
<dbReference type="Proteomes" id="UP000187735">
    <property type="component" value="Chromosome"/>
</dbReference>
<keyword evidence="3" id="KW-1185">Reference proteome</keyword>
<feature type="transmembrane region" description="Helical" evidence="1">
    <location>
        <begin position="66"/>
        <end position="83"/>
    </location>
</feature>
<sequence>MDYPLIQYGIMIVVGMVLGVIFFGGLWATVRKLPTSKRPGLLAISSMILRTAIVCWGVWYFSNGDAGAMVACLLGFVGVRLLATHGRSVLRGAGSE</sequence>